<sequence>MKDDPTGRRGRAVPGTRFSRFGRFGQLATGVAGGMMAEGVRRLAEGERPHLRDLLLTPGNARRMAERLSHLRGAAMKLGQMISMDAGDVLPGDLAEILARLRDQADPMPDRQLDHMLAVEWGPQWRSRLARFDRRPIAAASIGQVHRARTYDGRELAVKIQYPGVRESIDADVDNVATLLRVSRLVPSGLTIAPLLEEAKRQLHEEADYVREGEQMTRFADLLVDDPTFCVPRPVPDLSTTRILAMDYMPGDAIETLANEPQAVRDRQVERLMALTLRELFLFSLMQTDPNFANYRYQRDRDRLVLLDFGATRPIEAQTVERYRGLLEAALSGRRETVREACVHSGFLDTGTLAREGRRIDRMIDIGLETFHRPGPFDFGDRRFARLVAEEGQAIAEDPANWTLPPNDMLFVQRKITGTALIAARLKARVDVRALIAPYARGPADAA</sequence>
<comment type="caution">
    <text evidence="6">The sequence shown here is derived from an EMBL/GenBank/DDBJ whole genome shotgun (WGS) entry which is preliminary data.</text>
</comment>
<dbReference type="RefSeq" id="WP_141168102.1">
    <property type="nucleotide sequence ID" value="NZ_VHLH01000036.1"/>
</dbReference>
<dbReference type="PANTHER" id="PTHR43851">
    <property type="match status" value="1"/>
</dbReference>
<evidence type="ECO:0000313" key="7">
    <source>
        <dbReference type="Proteomes" id="UP000320314"/>
    </source>
</evidence>
<evidence type="ECO:0000313" key="6">
    <source>
        <dbReference type="EMBL" id="TPW26145.1"/>
    </source>
</evidence>
<comment type="similarity">
    <text evidence="1">Belongs to the protein kinase superfamily. ADCK protein kinase family.</text>
</comment>
<keyword evidence="3" id="KW-0547">Nucleotide-binding</keyword>
<keyword evidence="7" id="KW-1185">Reference proteome</keyword>
<dbReference type="Proteomes" id="UP000320314">
    <property type="component" value="Unassembled WGS sequence"/>
</dbReference>
<keyword evidence="6" id="KW-0418">Kinase</keyword>
<dbReference type="InterPro" id="IPR051409">
    <property type="entry name" value="Atypical_kinase_ADCK"/>
</dbReference>
<reference evidence="6 7" key="1">
    <citation type="submission" date="2019-06" db="EMBL/GenBank/DDBJ databases">
        <authorList>
            <person name="Li M."/>
        </authorList>
    </citation>
    <scope>NUCLEOTIDE SEQUENCE [LARGE SCALE GENOMIC DNA]</scope>
    <source>
        <strain evidence="6 7">BGMRC6574</strain>
    </source>
</reference>
<evidence type="ECO:0000256" key="2">
    <source>
        <dbReference type="ARBA" id="ARBA00022679"/>
    </source>
</evidence>
<evidence type="ECO:0000256" key="1">
    <source>
        <dbReference type="ARBA" id="ARBA00009670"/>
    </source>
</evidence>
<proteinExistence type="inferred from homology"/>
<dbReference type="InterPro" id="IPR034646">
    <property type="entry name" value="ADCK3_dom"/>
</dbReference>
<dbReference type="InterPro" id="IPR011009">
    <property type="entry name" value="Kinase-like_dom_sf"/>
</dbReference>
<protein>
    <submittedName>
        <fullName evidence="6">AarF/ABC1/UbiB kinase family protein</fullName>
    </submittedName>
</protein>
<keyword evidence="2" id="KW-0808">Transferase</keyword>
<evidence type="ECO:0000256" key="3">
    <source>
        <dbReference type="ARBA" id="ARBA00022741"/>
    </source>
</evidence>
<organism evidence="6 7">
    <name type="scientific">Pararhizobium mangrovi</name>
    <dbReference type="NCBI Taxonomy" id="2590452"/>
    <lineage>
        <taxon>Bacteria</taxon>
        <taxon>Pseudomonadati</taxon>
        <taxon>Pseudomonadota</taxon>
        <taxon>Alphaproteobacteria</taxon>
        <taxon>Hyphomicrobiales</taxon>
        <taxon>Rhizobiaceae</taxon>
        <taxon>Rhizobium/Agrobacterium group</taxon>
        <taxon>Pararhizobium</taxon>
    </lineage>
</organism>
<dbReference type="EMBL" id="VHLH01000036">
    <property type="protein sequence ID" value="TPW26145.1"/>
    <property type="molecule type" value="Genomic_DNA"/>
</dbReference>
<dbReference type="SUPFAM" id="SSF56112">
    <property type="entry name" value="Protein kinase-like (PK-like)"/>
    <property type="match status" value="1"/>
</dbReference>
<dbReference type="AlphaFoldDB" id="A0A506TZJ1"/>
<dbReference type="PANTHER" id="PTHR43851:SF3">
    <property type="entry name" value="COENZYME Q8"/>
    <property type="match status" value="1"/>
</dbReference>
<evidence type="ECO:0000259" key="5">
    <source>
        <dbReference type="Pfam" id="PF03109"/>
    </source>
</evidence>
<dbReference type="GO" id="GO:0016301">
    <property type="term" value="F:kinase activity"/>
    <property type="evidence" value="ECO:0007669"/>
    <property type="project" value="UniProtKB-KW"/>
</dbReference>
<evidence type="ECO:0000256" key="4">
    <source>
        <dbReference type="ARBA" id="ARBA00022840"/>
    </source>
</evidence>
<dbReference type="Pfam" id="PF03109">
    <property type="entry name" value="ABC1"/>
    <property type="match status" value="1"/>
</dbReference>
<feature type="domain" description="ABC1 atypical kinase-like" evidence="5">
    <location>
        <begin position="100"/>
        <end position="340"/>
    </location>
</feature>
<dbReference type="GO" id="GO:0006744">
    <property type="term" value="P:ubiquinone biosynthetic process"/>
    <property type="evidence" value="ECO:0007669"/>
    <property type="project" value="TreeGrafter"/>
</dbReference>
<gene>
    <name evidence="6" type="ORF">FJU11_16095</name>
</gene>
<accession>A0A506TZJ1</accession>
<dbReference type="InterPro" id="IPR004147">
    <property type="entry name" value="ABC1_dom"/>
</dbReference>
<dbReference type="GO" id="GO:0005524">
    <property type="term" value="F:ATP binding"/>
    <property type="evidence" value="ECO:0007669"/>
    <property type="project" value="UniProtKB-KW"/>
</dbReference>
<name>A0A506TZJ1_9HYPH</name>
<keyword evidence="4" id="KW-0067">ATP-binding</keyword>
<dbReference type="OrthoDB" id="9795390at2"/>
<dbReference type="CDD" id="cd13970">
    <property type="entry name" value="ABC1_ADCK3"/>
    <property type="match status" value="1"/>
</dbReference>